<evidence type="ECO:0000256" key="1">
    <source>
        <dbReference type="SAM" id="MobiDB-lite"/>
    </source>
</evidence>
<dbReference type="Proteomes" id="UP000837857">
    <property type="component" value="Chromosome 5"/>
</dbReference>
<reference evidence="2" key="1">
    <citation type="submission" date="2022-03" db="EMBL/GenBank/DDBJ databases">
        <authorList>
            <person name="Martin H S."/>
        </authorList>
    </citation>
    <scope>NUCLEOTIDE SEQUENCE</scope>
</reference>
<proteinExistence type="predicted"/>
<organism evidence="2 3">
    <name type="scientific">Iphiclides podalirius</name>
    <name type="common">scarce swallowtail</name>
    <dbReference type="NCBI Taxonomy" id="110791"/>
    <lineage>
        <taxon>Eukaryota</taxon>
        <taxon>Metazoa</taxon>
        <taxon>Ecdysozoa</taxon>
        <taxon>Arthropoda</taxon>
        <taxon>Hexapoda</taxon>
        <taxon>Insecta</taxon>
        <taxon>Pterygota</taxon>
        <taxon>Neoptera</taxon>
        <taxon>Endopterygota</taxon>
        <taxon>Lepidoptera</taxon>
        <taxon>Glossata</taxon>
        <taxon>Ditrysia</taxon>
        <taxon>Papilionoidea</taxon>
        <taxon>Papilionidae</taxon>
        <taxon>Papilioninae</taxon>
        <taxon>Iphiclides</taxon>
    </lineage>
</organism>
<evidence type="ECO:0000313" key="2">
    <source>
        <dbReference type="EMBL" id="CAH2068368.1"/>
    </source>
</evidence>
<dbReference type="EMBL" id="OW152817">
    <property type="protein sequence ID" value="CAH2068368.1"/>
    <property type="molecule type" value="Genomic_DNA"/>
</dbReference>
<sequence>MNTDYDNSGDEKDFSDKNNKVENYDDDGYRKEQWHNYPRQLDHLHRQDTRDESNEAAIAERSEIEPIDRQFDDFTRNEFRLRSAYDDHNVYENVVAATDPFLVLRVQLTYLRDDVNRNDFNQYPNSFSSKSENDPRRNMEDNNLFLEDIESTAHLVKVKREDPTKIGDNEITHEGSFISEIENSSGSKKAVKKRLFSLWSRLQSLSHRGHELHHRRHMHAFYSSPDNIKGNGIVTAQTRATFVRPPGSPLRWG</sequence>
<evidence type="ECO:0000313" key="3">
    <source>
        <dbReference type="Proteomes" id="UP000837857"/>
    </source>
</evidence>
<name>A0ABN8IXX9_9NEOP</name>
<feature type="compositionally biased region" description="Basic and acidic residues" evidence="1">
    <location>
        <begin position="9"/>
        <end position="36"/>
    </location>
</feature>
<gene>
    <name evidence="2" type="ORF">IPOD504_LOCUS14258</name>
</gene>
<keyword evidence="3" id="KW-1185">Reference proteome</keyword>
<feature type="non-terminal residue" evidence="2">
    <location>
        <position position="253"/>
    </location>
</feature>
<protein>
    <submittedName>
        <fullName evidence="2">Uncharacterized protein</fullName>
    </submittedName>
</protein>
<feature type="region of interest" description="Disordered" evidence="1">
    <location>
        <begin position="1"/>
        <end position="36"/>
    </location>
</feature>
<accession>A0ABN8IXX9</accession>